<dbReference type="Pfam" id="PF07635">
    <property type="entry name" value="PSCyt1"/>
    <property type="match status" value="1"/>
</dbReference>
<keyword evidence="3" id="KW-1185">Reference proteome</keyword>
<dbReference type="InterPro" id="IPR032675">
    <property type="entry name" value="LRR_dom_sf"/>
</dbReference>
<dbReference type="EMBL" id="JAWDIO010000001">
    <property type="protein sequence ID" value="MDU0352575.1"/>
    <property type="molecule type" value="Genomic_DNA"/>
</dbReference>
<dbReference type="SUPFAM" id="SSF46626">
    <property type="entry name" value="Cytochrome c"/>
    <property type="match status" value="1"/>
</dbReference>
<proteinExistence type="predicted"/>
<protein>
    <submittedName>
        <fullName evidence="2">C-type cytochrome domain-containing protein</fullName>
    </submittedName>
</protein>
<dbReference type="RefSeq" id="WP_316024288.1">
    <property type="nucleotide sequence ID" value="NZ_JAWDIO010000001.1"/>
</dbReference>
<dbReference type="InterPro" id="IPR036909">
    <property type="entry name" value="Cyt_c-like_dom_sf"/>
</dbReference>
<dbReference type="Proteomes" id="UP001247805">
    <property type="component" value="Unassembled WGS sequence"/>
</dbReference>
<dbReference type="SUPFAM" id="SSF52047">
    <property type="entry name" value="RNI-like"/>
    <property type="match status" value="1"/>
</dbReference>
<comment type="caution">
    <text evidence="2">The sequence shown here is derived from an EMBL/GenBank/DDBJ whole genome shotgun (WGS) entry which is preliminary data.</text>
</comment>
<name>A0ABU3SRG5_9ALTE</name>
<sequence>MTKMITPKYYFIVVGILSLLWVLLYIHAHPSWTQSIREALGLHPHLQASDNSFYNSRIDPIFEKYCTACHDDSKDKGQLRLDSYRHLTFSGKSQSDLRAADNNLLVHRMSLPRTDRMAMPPFGRERHTEEELALIELWLSKGGRGDLTEDDFPEAPAKAKVIKFADINWQKIEADRAPFAPILKDLQKRYPNVLHYQARTSSLVVLEGLPIKQWLTDDMLSEFTPLAPILTELQIASSAITDHSIELILNMPNITVINVSNTQITSNRLIELLALENLQSVIVNQTILTEQIQAAFKQRNVKLVSVNKG</sequence>
<evidence type="ECO:0000313" key="2">
    <source>
        <dbReference type="EMBL" id="MDU0352575.1"/>
    </source>
</evidence>
<accession>A0ABU3SRG5</accession>
<organism evidence="2 3">
    <name type="scientific">Paraglaciecola aquimarina</name>
    <dbReference type="NCBI Taxonomy" id="1235557"/>
    <lineage>
        <taxon>Bacteria</taxon>
        <taxon>Pseudomonadati</taxon>
        <taxon>Pseudomonadota</taxon>
        <taxon>Gammaproteobacteria</taxon>
        <taxon>Alteromonadales</taxon>
        <taxon>Alteromonadaceae</taxon>
        <taxon>Paraglaciecola</taxon>
    </lineage>
</organism>
<dbReference type="InterPro" id="IPR011429">
    <property type="entry name" value="Cyt_c_Planctomycete-type"/>
</dbReference>
<dbReference type="Gene3D" id="3.80.10.10">
    <property type="entry name" value="Ribonuclease Inhibitor"/>
    <property type="match status" value="1"/>
</dbReference>
<evidence type="ECO:0000313" key="3">
    <source>
        <dbReference type="Proteomes" id="UP001247805"/>
    </source>
</evidence>
<gene>
    <name evidence="2" type="ORF">RS130_00415</name>
</gene>
<feature type="domain" description="Cytochrome C Planctomycete-type" evidence="1">
    <location>
        <begin position="66"/>
        <end position="121"/>
    </location>
</feature>
<evidence type="ECO:0000259" key="1">
    <source>
        <dbReference type="Pfam" id="PF07635"/>
    </source>
</evidence>
<reference evidence="2 3" key="1">
    <citation type="submission" date="2023-10" db="EMBL/GenBank/DDBJ databases">
        <title>Glaciecola aquimarina strain GGW-M5 nov., isolated from a coastal seawater.</title>
        <authorList>
            <person name="Bayburt H."/>
            <person name="Kim J.M."/>
            <person name="Choi B.J."/>
            <person name="Jeon C.O."/>
        </authorList>
    </citation>
    <scope>NUCLEOTIDE SEQUENCE [LARGE SCALE GENOMIC DNA]</scope>
    <source>
        <strain evidence="2 3">KCTC 32108</strain>
    </source>
</reference>